<evidence type="ECO:0000313" key="3">
    <source>
        <dbReference type="Proteomes" id="UP000078492"/>
    </source>
</evidence>
<protein>
    <submittedName>
        <fullName evidence="2">Uncharacterized protein</fullName>
    </submittedName>
</protein>
<organism evidence="2 3">
    <name type="scientific">Trachymyrmex cornetzi</name>
    <dbReference type="NCBI Taxonomy" id="471704"/>
    <lineage>
        <taxon>Eukaryota</taxon>
        <taxon>Metazoa</taxon>
        <taxon>Ecdysozoa</taxon>
        <taxon>Arthropoda</taxon>
        <taxon>Hexapoda</taxon>
        <taxon>Insecta</taxon>
        <taxon>Pterygota</taxon>
        <taxon>Neoptera</taxon>
        <taxon>Endopterygota</taxon>
        <taxon>Hymenoptera</taxon>
        <taxon>Apocrita</taxon>
        <taxon>Aculeata</taxon>
        <taxon>Formicoidea</taxon>
        <taxon>Formicidae</taxon>
        <taxon>Myrmicinae</taxon>
        <taxon>Trachymyrmex</taxon>
    </lineage>
</organism>
<reference evidence="2 3" key="1">
    <citation type="submission" date="2015-09" db="EMBL/GenBank/DDBJ databases">
        <title>Trachymyrmex cornetzi WGS genome.</title>
        <authorList>
            <person name="Nygaard S."/>
            <person name="Hu H."/>
            <person name="Boomsma J."/>
            <person name="Zhang G."/>
        </authorList>
    </citation>
    <scope>NUCLEOTIDE SEQUENCE [LARGE SCALE GENOMIC DNA]</scope>
    <source>
        <strain evidence="2">Tcor2-1</strain>
        <tissue evidence="2">Whole body</tissue>
    </source>
</reference>
<dbReference type="PANTHER" id="PTHR33327:SF3">
    <property type="entry name" value="RNA-DIRECTED DNA POLYMERASE"/>
    <property type="match status" value="1"/>
</dbReference>
<evidence type="ECO:0000256" key="1">
    <source>
        <dbReference type="SAM" id="MobiDB-lite"/>
    </source>
</evidence>
<dbReference type="Proteomes" id="UP000078492">
    <property type="component" value="Unassembled WGS sequence"/>
</dbReference>
<dbReference type="EMBL" id="KQ980247">
    <property type="protein sequence ID" value="KYN17109.1"/>
    <property type="molecule type" value="Genomic_DNA"/>
</dbReference>
<dbReference type="AlphaFoldDB" id="A0A151J3U8"/>
<dbReference type="STRING" id="471704.A0A151J3U8"/>
<feature type="region of interest" description="Disordered" evidence="1">
    <location>
        <begin position="124"/>
        <end position="154"/>
    </location>
</feature>
<dbReference type="PANTHER" id="PTHR33327">
    <property type="entry name" value="ENDONUCLEASE"/>
    <property type="match status" value="1"/>
</dbReference>
<accession>A0A151J3U8</accession>
<feature type="non-terminal residue" evidence="2">
    <location>
        <position position="1"/>
    </location>
</feature>
<evidence type="ECO:0000313" key="2">
    <source>
        <dbReference type="EMBL" id="KYN17109.1"/>
    </source>
</evidence>
<proteinExistence type="predicted"/>
<gene>
    <name evidence="2" type="ORF">ALC57_10616</name>
</gene>
<name>A0A151J3U8_9HYME</name>
<sequence length="181" mass="21041">PEHDRYENIKKALIQRLSLSQKQQIRQLLEHEEMGDRKPSQFLRHLQALANSAIPEQLLRTLWMGRLPSQLQAILATRSADKLDEVAEQADKIHEVSCRATTVASIQPANMEQQIRELTKQVASLKGQLSRAHTQRKVRERSRSRSRGKTDEEGKCFYHRRFKEKAKKCTQPCNFKKEAEN</sequence>
<keyword evidence="3" id="KW-1185">Reference proteome</keyword>
<feature type="compositionally biased region" description="Basic residues" evidence="1">
    <location>
        <begin position="133"/>
        <end position="147"/>
    </location>
</feature>